<evidence type="ECO:0008006" key="4">
    <source>
        <dbReference type="Google" id="ProtNLM"/>
    </source>
</evidence>
<evidence type="ECO:0000313" key="3">
    <source>
        <dbReference type="EMBL" id="CEO54945.1"/>
    </source>
</evidence>
<keyword evidence="2" id="KW-0560">Oxidoreductase</keyword>
<sequence>MSRYAEVHANPTGPGDARPTALQIVKDNGLDGKLVGKVAVITGVSSGIGIETARALDATGITLFLTARDTAKAKTALAEFWKDDRMHLIHMDQTSLESVRNGAKEILAKTTEVNILIANAGVMAVPDLQLTKDGFETQFATNHLSHFLLFELLKPAMLKASSAEFQSRVVVVSASAHRVSGIAPTGDYNYERSTYDAWAAYSRSKTANIYMANEIERRFGSQGIHGLSLHPGNVYSGIGRFIPDEVMAAAVKPIMHVLKNTEQGAATTVVAAVGKEWEGRGGVYLADCAESERGEDDGSILGPRYSSFTYNKKEESRLWEESLKMVGL</sequence>
<dbReference type="PANTHER" id="PTHR24320:SF272">
    <property type="entry name" value="NAD(P)-BINDING ROSSMANN-FOLD SUPERFAMILY PROTEIN"/>
    <property type="match status" value="1"/>
</dbReference>
<dbReference type="InterPro" id="IPR002347">
    <property type="entry name" value="SDR_fam"/>
</dbReference>
<dbReference type="AlphaFoldDB" id="A0A0B7KJB7"/>
<dbReference type="GO" id="GO:0016491">
    <property type="term" value="F:oxidoreductase activity"/>
    <property type="evidence" value="ECO:0007669"/>
    <property type="project" value="UniProtKB-KW"/>
</dbReference>
<dbReference type="PRINTS" id="PR00081">
    <property type="entry name" value="GDHRDH"/>
</dbReference>
<comment type="similarity">
    <text evidence="1">Belongs to the short-chain dehydrogenases/reductases (SDR) family.</text>
</comment>
<protein>
    <recommendedName>
        <fullName evidence="4">WW domain-containing oxidoreductase</fullName>
    </recommendedName>
</protein>
<dbReference type="Pfam" id="PF00106">
    <property type="entry name" value="adh_short"/>
    <property type="match status" value="1"/>
</dbReference>
<dbReference type="InterPro" id="IPR036291">
    <property type="entry name" value="NAD(P)-bd_dom_sf"/>
</dbReference>
<name>A0A0B7KJB7_BIOOC</name>
<dbReference type="PANTHER" id="PTHR24320">
    <property type="entry name" value="RETINOL DEHYDROGENASE"/>
    <property type="match status" value="1"/>
</dbReference>
<dbReference type="EMBL" id="CDPU01000046">
    <property type="protein sequence ID" value="CEO54945.1"/>
    <property type="molecule type" value="Genomic_DNA"/>
</dbReference>
<organism evidence="3">
    <name type="scientific">Bionectria ochroleuca</name>
    <name type="common">Gliocladium roseum</name>
    <dbReference type="NCBI Taxonomy" id="29856"/>
    <lineage>
        <taxon>Eukaryota</taxon>
        <taxon>Fungi</taxon>
        <taxon>Dikarya</taxon>
        <taxon>Ascomycota</taxon>
        <taxon>Pezizomycotina</taxon>
        <taxon>Sordariomycetes</taxon>
        <taxon>Hypocreomycetidae</taxon>
        <taxon>Hypocreales</taxon>
        <taxon>Bionectriaceae</taxon>
        <taxon>Clonostachys</taxon>
    </lineage>
</organism>
<reference evidence="3" key="1">
    <citation type="submission" date="2015-01" db="EMBL/GenBank/DDBJ databases">
        <authorList>
            <person name="Durling Mikael"/>
        </authorList>
    </citation>
    <scope>NUCLEOTIDE SEQUENCE</scope>
</reference>
<dbReference type="Gene3D" id="3.40.50.720">
    <property type="entry name" value="NAD(P)-binding Rossmann-like Domain"/>
    <property type="match status" value="1"/>
</dbReference>
<evidence type="ECO:0000256" key="1">
    <source>
        <dbReference type="ARBA" id="ARBA00006484"/>
    </source>
</evidence>
<accession>A0A0B7KJB7</accession>
<evidence type="ECO:0000256" key="2">
    <source>
        <dbReference type="ARBA" id="ARBA00023002"/>
    </source>
</evidence>
<gene>
    <name evidence="3" type="ORF">BN869_000011003_1</name>
</gene>
<dbReference type="SUPFAM" id="SSF51735">
    <property type="entry name" value="NAD(P)-binding Rossmann-fold domains"/>
    <property type="match status" value="1"/>
</dbReference>
<proteinExistence type="inferred from homology"/>